<dbReference type="AlphaFoldDB" id="A0A6I4U091"/>
<evidence type="ECO:0000256" key="5">
    <source>
        <dbReference type="ARBA" id="ARBA00023136"/>
    </source>
</evidence>
<proteinExistence type="predicted"/>
<evidence type="ECO:0000256" key="6">
    <source>
        <dbReference type="SAM" id="MobiDB-lite"/>
    </source>
</evidence>
<feature type="transmembrane region" description="Helical" evidence="7">
    <location>
        <begin position="101"/>
        <end position="120"/>
    </location>
</feature>
<dbReference type="OrthoDB" id="7400989at2"/>
<dbReference type="SUPFAM" id="SSF103473">
    <property type="entry name" value="MFS general substrate transporter"/>
    <property type="match status" value="1"/>
</dbReference>
<dbReference type="PANTHER" id="PTHR23505">
    <property type="entry name" value="SPINSTER"/>
    <property type="match status" value="1"/>
</dbReference>
<dbReference type="GO" id="GO:0022857">
    <property type="term" value="F:transmembrane transporter activity"/>
    <property type="evidence" value="ECO:0007669"/>
    <property type="project" value="InterPro"/>
</dbReference>
<organism evidence="9 10">
    <name type="scientific">Croceibacterium xixiisoli</name>
    <dbReference type="NCBI Taxonomy" id="1476466"/>
    <lineage>
        <taxon>Bacteria</taxon>
        <taxon>Pseudomonadati</taxon>
        <taxon>Pseudomonadota</taxon>
        <taxon>Alphaproteobacteria</taxon>
        <taxon>Sphingomonadales</taxon>
        <taxon>Erythrobacteraceae</taxon>
        <taxon>Croceibacterium</taxon>
    </lineage>
</organism>
<keyword evidence="4 7" id="KW-1133">Transmembrane helix</keyword>
<dbReference type="RefSeq" id="WP_161391995.1">
    <property type="nucleotide sequence ID" value="NZ_JBHSCP010000002.1"/>
</dbReference>
<evidence type="ECO:0000313" key="9">
    <source>
        <dbReference type="EMBL" id="MXP00279.1"/>
    </source>
</evidence>
<feature type="transmembrane region" description="Helical" evidence="7">
    <location>
        <begin position="69"/>
        <end position="89"/>
    </location>
</feature>
<feature type="transmembrane region" description="Helical" evidence="7">
    <location>
        <begin position="33"/>
        <end position="57"/>
    </location>
</feature>
<feature type="transmembrane region" description="Helical" evidence="7">
    <location>
        <begin position="364"/>
        <end position="382"/>
    </location>
</feature>
<keyword evidence="3 7" id="KW-0812">Transmembrane</keyword>
<accession>A0A6I4U091</accession>
<feature type="transmembrane region" description="Helical" evidence="7">
    <location>
        <begin position="432"/>
        <end position="452"/>
    </location>
</feature>
<reference evidence="9 10" key="1">
    <citation type="submission" date="2019-12" db="EMBL/GenBank/DDBJ databases">
        <title>Genomic-based taxomic classification of the family Erythrobacteraceae.</title>
        <authorList>
            <person name="Xu L."/>
        </authorList>
    </citation>
    <scope>NUCLEOTIDE SEQUENCE [LARGE SCALE GENOMIC DNA]</scope>
    <source>
        <strain evidence="9 10">S36</strain>
    </source>
</reference>
<feature type="domain" description="Major facilitator superfamily (MFS) profile" evidence="8">
    <location>
        <begin position="35"/>
        <end position="459"/>
    </location>
</feature>
<comment type="subcellular location">
    <subcellularLocation>
        <location evidence="1">Membrane</location>
        <topology evidence="1">Multi-pass membrane protein</topology>
    </subcellularLocation>
</comment>
<gene>
    <name evidence="9" type="ORF">GRI97_14895</name>
</gene>
<dbReference type="PANTHER" id="PTHR23505:SF79">
    <property type="entry name" value="PROTEIN SPINSTER"/>
    <property type="match status" value="1"/>
</dbReference>
<feature type="transmembrane region" description="Helical" evidence="7">
    <location>
        <begin position="337"/>
        <end position="358"/>
    </location>
</feature>
<feature type="transmembrane region" description="Helical" evidence="7">
    <location>
        <begin position="266"/>
        <end position="284"/>
    </location>
</feature>
<evidence type="ECO:0000313" key="10">
    <source>
        <dbReference type="Proteomes" id="UP000469430"/>
    </source>
</evidence>
<comment type="caution">
    <text evidence="9">The sequence shown here is derived from an EMBL/GenBank/DDBJ whole genome shotgun (WGS) entry which is preliminary data.</text>
</comment>
<dbReference type="InterPro" id="IPR020846">
    <property type="entry name" value="MFS_dom"/>
</dbReference>
<feature type="transmembrane region" description="Helical" evidence="7">
    <location>
        <begin position="403"/>
        <end position="426"/>
    </location>
</feature>
<keyword evidence="5 7" id="KW-0472">Membrane</keyword>
<name>A0A6I4U091_9SPHN</name>
<evidence type="ECO:0000256" key="4">
    <source>
        <dbReference type="ARBA" id="ARBA00022989"/>
    </source>
</evidence>
<dbReference type="InterPro" id="IPR044770">
    <property type="entry name" value="MFS_spinster-like"/>
</dbReference>
<evidence type="ECO:0000256" key="2">
    <source>
        <dbReference type="ARBA" id="ARBA00022448"/>
    </source>
</evidence>
<keyword evidence="10" id="KW-1185">Reference proteome</keyword>
<dbReference type="InterPro" id="IPR036259">
    <property type="entry name" value="MFS_trans_sf"/>
</dbReference>
<feature type="transmembrane region" description="Helical" evidence="7">
    <location>
        <begin position="159"/>
        <end position="180"/>
    </location>
</feature>
<evidence type="ECO:0000259" key="8">
    <source>
        <dbReference type="PROSITE" id="PS50850"/>
    </source>
</evidence>
<evidence type="ECO:0000256" key="1">
    <source>
        <dbReference type="ARBA" id="ARBA00004141"/>
    </source>
</evidence>
<dbReference type="InterPro" id="IPR011701">
    <property type="entry name" value="MFS"/>
</dbReference>
<protein>
    <submittedName>
        <fullName evidence="9">MFS transporter</fullName>
    </submittedName>
</protein>
<feature type="region of interest" description="Disordered" evidence="6">
    <location>
        <begin position="1"/>
        <end position="23"/>
    </location>
</feature>
<dbReference type="PROSITE" id="PS50850">
    <property type="entry name" value="MFS"/>
    <property type="match status" value="1"/>
</dbReference>
<dbReference type="GO" id="GO:0016020">
    <property type="term" value="C:membrane"/>
    <property type="evidence" value="ECO:0007669"/>
    <property type="project" value="UniProtKB-SubCell"/>
</dbReference>
<evidence type="ECO:0000256" key="7">
    <source>
        <dbReference type="SAM" id="Phobius"/>
    </source>
</evidence>
<feature type="transmembrane region" description="Helical" evidence="7">
    <location>
        <begin position="200"/>
        <end position="221"/>
    </location>
</feature>
<keyword evidence="2" id="KW-0813">Transport</keyword>
<dbReference type="Pfam" id="PF07690">
    <property type="entry name" value="MFS_1"/>
    <property type="match status" value="1"/>
</dbReference>
<sequence length="470" mass="50667">MATPHGVRQSAVPHAEPGTAPDAASWPSERAGFYALAVIVFTSFITFLDQTVFGLLAEKMKVSFGISDFELGLLLGPVTVVAYVVVGIPLARLVDLYRRKYVLAASITALSTIMALGGMAQNFMQLATTRLFVGASNSAKGPASYSLLVDYFRPSRIPLVFALLQLGYILGQSLGNIIGGQMIAWSNRLGETTLFLGMEIFSWQLVLLMLGPPGFIGAMMLMTIKEPPRRSTPEARIITPEHAPLARRVAAFIGLDAMRALWARKIVFLPLLLAVAMSAIESQGLPQFRTPFLVRTYGWSEAQIGAVLGSMLLASMIAGVAAGGFFVAWLAKRYKDANVRATAIVMICTTVVTIALPLMPTGELALACMALSSFFGLAGAPAQNAAIQRIVPNEMRGQITAMYLFMFSVFGALGPMVIGGISTFIVGNEQQLWKALLITAAVFMPVATALMWRSIAPYRAEVERLEEMGR</sequence>
<dbReference type="Proteomes" id="UP000469430">
    <property type="component" value="Unassembled WGS sequence"/>
</dbReference>
<dbReference type="Gene3D" id="1.20.1250.20">
    <property type="entry name" value="MFS general substrate transporter like domains"/>
    <property type="match status" value="2"/>
</dbReference>
<feature type="transmembrane region" description="Helical" evidence="7">
    <location>
        <begin position="304"/>
        <end position="330"/>
    </location>
</feature>
<evidence type="ECO:0000256" key="3">
    <source>
        <dbReference type="ARBA" id="ARBA00022692"/>
    </source>
</evidence>
<dbReference type="EMBL" id="WTYJ01000003">
    <property type="protein sequence ID" value="MXP00279.1"/>
    <property type="molecule type" value="Genomic_DNA"/>
</dbReference>